<dbReference type="InterPro" id="IPR001343">
    <property type="entry name" value="Hemolysn_Ca-bd"/>
</dbReference>
<comment type="caution">
    <text evidence="6">The sequence shown here is derived from an EMBL/GenBank/DDBJ whole genome shotgun (WGS) entry which is preliminary data.</text>
</comment>
<dbReference type="InterPro" id="IPR003995">
    <property type="entry name" value="RTX_toxin_determinant-A"/>
</dbReference>
<dbReference type="PRINTS" id="PR00313">
    <property type="entry name" value="CABNDNGRPT"/>
</dbReference>
<dbReference type="EMBL" id="JBHRXI010000051">
    <property type="protein sequence ID" value="MFC3616779.1"/>
    <property type="molecule type" value="Genomic_DNA"/>
</dbReference>
<name>A0ABV7TQ95_9RHOB</name>
<dbReference type="PRINTS" id="PR01488">
    <property type="entry name" value="RTXTOXINA"/>
</dbReference>
<dbReference type="Gene3D" id="2.150.10.10">
    <property type="entry name" value="Serralysin-like metalloprotease, C-terminal"/>
    <property type="match status" value="1"/>
</dbReference>
<dbReference type="InterPro" id="IPR018511">
    <property type="entry name" value="Hemolysin-typ_Ca-bd_CS"/>
</dbReference>
<dbReference type="InterPro" id="IPR011049">
    <property type="entry name" value="Serralysin-like_metalloprot_C"/>
</dbReference>
<evidence type="ECO:0000256" key="5">
    <source>
        <dbReference type="ARBA" id="ARBA00023136"/>
    </source>
</evidence>
<keyword evidence="2" id="KW-0800">Toxin</keyword>
<dbReference type="RefSeq" id="WP_386738113.1">
    <property type="nucleotide sequence ID" value="NZ_JBHRXI010000051.1"/>
</dbReference>
<evidence type="ECO:0000313" key="7">
    <source>
        <dbReference type="Proteomes" id="UP001595629"/>
    </source>
</evidence>
<feature type="non-terminal residue" evidence="6">
    <location>
        <position position="387"/>
    </location>
</feature>
<keyword evidence="3" id="KW-0677">Repeat</keyword>
<evidence type="ECO:0000256" key="4">
    <source>
        <dbReference type="ARBA" id="ARBA00023026"/>
    </source>
</evidence>
<keyword evidence="7" id="KW-1185">Reference proteome</keyword>
<dbReference type="SUPFAM" id="SSF51120">
    <property type="entry name" value="beta-Roll"/>
    <property type="match status" value="1"/>
</dbReference>
<proteinExistence type="predicted"/>
<protein>
    <submittedName>
        <fullName evidence="6">Calcium-binding protein</fullName>
    </submittedName>
</protein>
<organism evidence="6 7">
    <name type="scientific">Lutimaribacter marinistellae</name>
    <dbReference type="NCBI Taxonomy" id="1820329"/>
    <lineage>
        <taxon>Bacteria</taxon>
        <taxon>Pseudomonadati</taxon>
        <taxon>Pseudomonadota</taxon>
        <taxon>Alphaproteobacteria</taxon>
        <taxon>Rhodobacterales</taxon>
        <taxon>Roseobacteraceae</taxon>
        <taxon>Lutimaribacter</taxon>
    </lineage>
</organism>
<gene>
    <name evidence="6" type="ORF">ACFORG_23805</name>
</gene>
<dbReference type="Pfam" id="PF00353">
    <property type="entry name" value="HemolysinCabind"/>
    <property type="match status" value="3"/>
</dbReference>
<keyword evidence="5" id="KW-0472">Membrane</keyword>
<reference evidence="7" key="1">
    <citation type="journal article" date="2019" name="Int. J. Syst. Evol. Microbiol.">
        <title>The Global Catalogue of Microorganisms (GCM) 10K type strain sequencing project: providing services to taxonomists for standard genome sequencing and annotation.</title>
        <authorList>
            <consortium name="The Broad Institute Genomics Platform"/>
            <consortium name="The Broad Institute Genome Sequencing Center for Infectious Disease"/>
            <person name="Wu L."/>
            <person name="Ma J."/>
        </authorList>
    </citation>
    <scope>NUCLEOTIDE SEQUENCE [LARGE SCALE GENOMIC DNA]</scope>
    <source>
        <strain evidence="7">KCTC 42911</strain>
    </source>
</reference>
<comment type="subcellular location">
    <subcellularLocation>
        <location evidence="1">Membrane</location>
    </subcellularLocation>
</comment>
<evidence type="ECO:0000256" key="1">
    <source>
        <dbReference type="ARBA" id="ARBA00004370"/>
    </source>
</evidence>
<evidence type="ECO:0000256" key="3">
    <source>
        <dbReference type="ARBA" id="ARBA00022737"/>
    </source>
</evidence>
<sequence>MASFYITGLSTSGRTLADGDYGYVGVNGALLVDTGTAIYSGAGTVDVVVDGRVFNDSDLHAAMWLISDEATVEIGPAGSVTSAHGNAIDIPVDYRATVVNFGTIRAAGAGIALSASDDAAYGYVTNTGLIDTRNHGIALDMEDGSAEVMNTGVVQSLSYGIYASYYSSNDEVMVTNTGVLSGLAGAYHGSGGTDIVVNTGQIFGDVILGAGNDTFDGREGTVTGKINGYLGDDLYIIDDASIVIDETLASNGNDTVESAASYVLGDTIEELTLLGADDLTGVGNDLSNRLRGNGGANVLDGEGGGDYIFGRGGSDTILGGDGDDYLSANSGWDRVYAEAGNDTILGGAGRDLIDGGEGQDRASYYNAQLTGVFASLQNPANNTGIAY</sequence>
<dbReference type="PROSITE" id="PS00330">
    <property type="entry name" value="HEMOLYSIN_CALCIUM"/>
    <property type="match status" value="1"/>
</dbReference>
<dbReference type="Proteomes" id="UP001595629">
    <property type="component" value="Unassembled WGS sequence"/>
</dbReference>
<evidence type="ECO:0000313" key="6">
    <source>
        <dbReference type="EMBL" id="MFC3616779.1"/>
    </source>
</evidence>
<accession>A0ABV7TQ95</accession>
<evidence type="ECO:0000256" key="2">
    <source>
        <dbReference type="ARBA" id="ARBA00022656"/>
    </source>
</evidence>
<keyword evidence="4" id="KW-0843">Virulence</keyword>